<dbReference type="STRING" id="1299341.SAMN05444005_101571"/>
<dbReference type="RefSeq" id="WP_091464852.1">
    <property type="nucleotide sequence ID" value="NZ_FOEI01000001.1"/>
</dbReference>
<feature type="domain" description="SCP" evidence="2">
    <location>
        <begin position="52"/>
        <end position="161"/>
    </location>
</feature>
<keyword evidence="1" id="KW-0732">Signal</keyword>
<dbReference type="SUPFAM" id="SSF55797">
    <property type="entry name" value="PR-1-like"/>
    <property type="match status" value="1"/>
</dbReference>
<dbReference type="PROSITE" id="PS51257">
    <property type="entry name" value="PROKAR_LIPOPROTEIN"/>
    <property type="match status" value="1"/>
</dbReference>
<name>A0A1H8Z9D6_9FLAO</name>
<dbReference type="EMBL" id="FOEI01000001">
    <property type="protein sequence ID" value="SEP61045.1"/>
    <property type="molecule type" value="Genomic_DNA"/>
</dbReference>
<reference evidence="3 4" key="1">
    <citation type="submission" date="2016-10" db="EMBL/GenBank/DDBJ databases">
        <authorList>
            <person name="de Groot N.N."/>
        </authorList>
    </citation>
    <scope>NUCLEOTIDE SEQUENCE [LARGE SCALE GENOMIC DNA]</scope>
    <source>
        <strain evidence="3 4">DSM 27078</strain>
    </source>
</reference>
<dbReference type="Proteomes" id="UP000198648">
    <property type="component" value="Unassembled WGS sequence"/>
</dbReference>
<evidence type="ECO:0000256" key="1">
    <source>
        <dbReference type="SAM" id="SignalP"/>
    </source>
</evidence>
<dbReference type="InterPro" id="IPR014044">
    <property type="entry name" value="CAP_dom"/>
</dbReference>
<dbReference type="AlphaFoldDB" id="A0A1H8Z9D6"/>
<accession>A0A1H8Z9D6</accession>
<dbReference type="PANTHER" id="PTHR31157:SF1">
    <property type="entry name" value="SCP DOMAIN-CONTAINING PROTEIN"/>
    <property type="match status" value="1"/>
</dbReference>
<feature type="chain" id="PRO_5011440357" evidence="1">
    <location>
        <begin position="24"/>
        <end position="167"/>
    </location>
</feature>
<dbReference type="CDD" id="cd05379">
    <property type="entry name" value="CAP_bacterial"/>
    <property type="match status" value="1"/>
</dbReference>
<evidence type="ECO:0000313" key="4">
    <source>
        <dbReference type="Proteomes" id="UP000198648"/>
    </source>
</evidence>
<sequence>MNKKLFLRSILILCFSFTLLSCSSEDVKQEDTTQPAITLRAYTQSSFEIELLDLINQDRVSKGLNALSIINEISYVGSTHNDYMIAAGAINHDNFSQRAESLQAGLGALSVGENVASGFNTAQGVLNGWNNSPAHKANLEGNYTHFGVAVKADSTGKKYYTLLLIRK</sequence>
<evidence type="ECO:0000259" key="2">
    <source>
        <dbReference type="Pfam" id="PF00188"/>
    </source>
</evidence>
<gene>
    <name evidence="3" type="ORF">SAMN05444005_101571</name>
</gene>
<dbReference type="Gene3D" id="3.40.33.10">
    <property type="entry name" value="CAP"/>
    <property type="match status" value="1"/>
</dbReference>
<protein>
    <submittedName>
        <fullName evidence="3">Uncharacterized conserved protein YkwD, contains CAP (CSP/antigen 5/PR1) domain</fullName>
    </submittedName>
</protein>
<dbReference type="OrthoDB" id="982527at2"/>
<feature type="signal peptide" evidence="1">
    <location>
        <begin position="1"/>
        <end position="23"/>
    </location>
</feature>
<keyword evidence="4" id="KW-1185">Reference proteome</keyword>
<dbReference type="InterPro" id="IPR035940">
    <property type="entry name" value="CAP_sf"/>
</dbReference>
<evidence type="ECO:0000313" key="3">
    <source>
        <dbReference type="EMBL" id="SEP61045.1"/>
    </source>
</evidence>
<organism evidence="3 4">
    <name type="scientific">Flavobacterium urocaniciphilum</name>
    <dbReference type="NCBI Taxonomy" id="1299341"/>
    <lineage>
        <taxon>Bacteria</taxon>
        <taxon>Pseudomonadati</taxon>
        <taxon>Bacteroidota</taxon>
        <taxon>Flavobacteriia</taxon>
        <taxon>Flavobacteriales</taxon>
        <taxon>Flavobacteriaceae</taxon>
        <taxon>Flavobacterium</taxon>
    </lineage>
</organism>
<dbReference type="Pfam" id="PF00188">
    <property type="entry name" value="CAP"/>
    <property type="match status" value="1"/>
</dbReference>
<dbReference type="PANTHER" id="PTHR31157">
    <property type="entry name" value="SCP DOMAIN-CONTAINING PROTEIN"/>
    <property type="match status" value="1"/>
</dbReference>
<proteinExistence type="predicted"/>